<protein>
    <recommendedName>
        <fullName evidence="3">histidine kinase</fullName>
        <ecNumber evidence="3">2.7.13.3</ecNumber>
    </recommendedName>
</protein>
<dbReference type="InterPro" id="IPR035965">
    <property type="entry name" value="PAS-like_dom_sf"/>
</dbReference>
<dbReference type="InterPro" id="IPR016120">
    <property type="entry name" value="Sig_transdc_His_kin_SpoOB"/>
</dbReference>
<keyword evidence="17" id="KW-1185">Reference proteome</keyword>
<keyword evidence="9 16" id="KW-0418">Kinase</keyword>
<feature type="domain" description="Histidine kinase" evidence="15">
    <location>
        <begin position="432"/>
        <end position="536"/>
    </location>
</feature>
<organism evidence="16 17">
    <name type="scientific">Alteribacillus persepolensis</name>
    <dbReference type="NCBI Taxonomy" id="568899"/>
    <lineage>
        <taxon>Bacteria</taxon>
        <taxon>Bacillati</taxon>
        <taxon>Bacillota</taxon>
        <taxon>Bacilli</taxon>
        <taxon>Bacillales</taxon>
        <taxon>Bacillaceae</taxon>
        <taxon>Alteribacillus</taxon>
    </lineage>
</organism>
<evidence type="ECO:0000256" key="1">
    <source>
        <dbReference type="ARBA" id="ARBA00000085"/>
    </source>
</evidence>
<evidence type="ECO:0000259" key="15">
    <source>
        <dbReference type="PROSITE" id="PS50109"/>
    </source>
</evidence>
<evidence type="ECO:0000256" key="13">
    <source>
        <dbReference type="ARBA" id="ARBA00023136"/>
    </source>
</evidence>
<evidence type="ECO:0000256" key="9">
    <source>
        <dbReference type="ARBA" id="ARBA00022777"/>
    </source>
</evidence>
<dbReference type="InterPro" id="IPR029151">
    <property type="entry name" value="Sensor-like_sf"/>
</dbReference>
<dbReference type="InterPro" id="IPR005467">
    <property type="entry name" value="His_kinase_dom"/>
</dbReference>
<keyword evidence="4" id="KW-1003">Cell membrane</keyword>
<dbReference type="SUPFAM" id="SSF55874">
    <property type="entry name" value="ATPase domain of HSP90 chaperone/DNA topoisomerase II/histidine kinase"/>
    <property type="match status" value="1"/>
</dbReference>
<evidence type="ECO:0000256" key="6">
    <source>
        <dbReference type="ARBA" id="ARBA00022679"/>
    </source>
</evidence>
<comment type="catalytic activity">
    <reaction evidence="1">
        <text>ATP + protein L-histidine = ADP + protein N-phospho-L-histidine.</text>
        <dbReference type="EC" id="2.7.13.3"/>
    </reaction>
</comment>
<evidence type="ECO:0000256" key="4">
    <source>
        <dbReference type="ARBA" id="ARBA00022475"/>
    </source>
</evidence>
<evidence type="ECO:0000256" key="10">
    <source>
        <dbReference type="ARBA" id="ARBA00022840"/>
    </source>
</evidence>
<dbReference type="SUPFAM" id="SSF103190">
    <property type="entry name" value="Sensory domain-like"/>
    <property type="match status" value="1"/>
</dbReference>
<evidence type="ECO:0000256" key="8">
    <source>
        <dbReference type="ARBA" id="ARBA00022741"/>
    </source>
</evidence>
<dbReference type="PANTHER" id="PTHR43547:SF10">
    <property type="entry name" value="SENSOR HISTIDINE KINASE DCUS"/>
    <property type="match status" value="1"/>
</dbReference>
<dbReference type="Pfam" id="PF14689">
    <property type="entry name" value="SPOB_a"/>
    <property type="match status" value="1"/>
</dbReference>
<name>A0A1G8EFR6_9BACI</name>
<feature type="transmembrane region" description="Helical" evidence="14">
    <location>
        <begin position="16"/>
        <end position="36"/>
    </location>
</feature>
<evidence type="ECO:0000256" key="2">
    <source>
        <dbReference type="ARBA" id="ARBA00004651"/>
    </source>
</evidence>
<evidence type="ECO:0000256" key="5">
    <source>
        <dbReference type="ARBA" id="ARBA00022553"/>
    </source>
</evidence>
<evidence type="ECO:0000313" key="16">
    <source>
        <dbReference type="EMBL" id="SDH68724.1"/>
    </source>
</evidence>
<evidence type="ECO:0000256" key="7">
    <source>
        <dbReference type="ARBA" id="ARBA00022692"/>
    </source>
</evidence>
<accession>A0A1G8EFR6</accession>
<dbReference type="InterPro" id="IPR003594">
    <property type="entry name" value="HATPase_dom"/>
</dbReference>
<dbReference type="Pfam" id="PF02518">
    <property type="entry name" value="HATPase_c"/>
    <property type="match status" value="1"/>
</dbReference>
<dbReference type="InterPro" id="IPR004358">
    <property type="entry name" value="Sig_transdc_His_kin-like_C"/>
</dbReference>
<dbReference type="Gene3D" id="3.30.450.20">
    <property type="entry name" value="PAS domain"/>
    <property type="match status" value="2"/>
</dbReference>
<evidence type="ECO:0000256" key="3">
    <source>
        <dbReference type="ARBA" id="ARBA00012438"/>
    </source>
</evidence>
<dbReference type="EMBL" id="FNDK01000009">
    <property type="protein sequence ID" value="SDH68724.1"/>
    <property type="molecule type" value="Genomic_DNA"/>
</dbReference>
<keyword evidence="13 14" id="KW-0472">Membrane</keyword>
<dbReference type="SMART" id="SM00387">
    <property type="entry name" value="HATPase_c"/>
    <property type="match status" value="1"/>
</dbReference>
<dbReference type="InterPro" id="IPR033463">
    <property type="entry name" value="sCache_3"/>
</dbReference>
<dbReference type="InterPro" id="IPR000014">
    <property type="entry name" value="PAS"/>
</dbReference>
<keyword evidence="7 14" id="KW-0812">Transmembrane</keyword>
<keyword evidence="5" id="KW-0597">Phosphoprotein</keyword>
<dbReference type="PANTHER" id="PTHR43547">
    <property type="entry name" value="TWO-COMPONENT HISTIDINE KINASE"/>
    <property type="match status" value="1"/>
</dbReference>
<keyword evidence="6" id="KW-0808">Transferase</keyword>
<dbReference type="SUPFAM" id="SSF55785">
    <property type="entry name" value="PYP-like sensor domain (PAS domain)"/>
    <property type="match status" value="1"/>
</dbReference>
<gene>
    <name evidence="16" type="ORF">SAMN05192534_10976</name>
</gene>
<keyword evidence="12" id="KW-0902">Two-component regulatory system</keyword>
<proteinExistence type="predicted"/>
<evidence type="ECO:0000256" key="14">
    <source>
        <dbReference type="SAM" id="Phobius"/>
    </source>
</evidence>
<feature type="transmembrane region" description="Helical" evidence="14">
    <location>
        <begin position="182"/>
        <end position="201"/>
    </location>
</feature>
<dbReference type="STRING" id="568899.SAMN05192534_10976"/>
<evidence type="ECO:0000256" key="11">
    <source>
        <dbReference type="ARBA" id="ARBA00022989"/>
    </source>
</evidence>
<dbReference type="InterPro" id="IPR039506">
    <property type="entry name" value="SPOB_a"/>
</dbReference>
<dbReference type="PROSITE" id="PS50109">
    <property type="entry name" value="HIS_KIN"/>
    <property type="match status" value="1"/>
</dbReference>
<dbReference type="Pfam" id="PF13596">
    <property type="entry name" value="PAS_10"/>
    <property type="match status" value="1"/>
</dbReference>
<evidence type="ECO:0000313" key="17">
    <source>
        <dbReference type="Proteomes" id="UP000199163"/>
    </source>
</evidence>
<dbReference type="GO" id="GO:0005886">
    <property type="term" value="C:plasma membrane"/>
    <property type="evidence" value="ECO:0007669"/>
    <property type="project" value="UniProtKB-SubCell"/>
</dbReference>
<dbReference type="Proteomes" id="UP000199163">
    <property type="component" value="Unassembled WGS sequence"/>
</dbReference>
<sequence length="544" mass="61180">MLLRNVSKNLSLQTKMMIYITSIIVISVLIMGVFSYRTLHQAAEESTYYYLVKAADILSKLDIVEDTLQNQVPANNLQASYEEFLKEEGNEDSIFIVLIDQEGTRYTHPNSALIGEKITGNDVKQAFNGQTYISSADGISGPTIRAFVPVNDSETGEQIGVFSVGVLQQSISDMLLKYLQSLNAWLIFTIIFGAVVAVWMARRIKKILHGFEPREIAALFREKEAMLESMSEGILAIDNQNRVTLLNRAAKTILNIDDQLIGQKLERFPQLQPFAHSINDRTVCNKDIEIRVNNVIIMARYQSIVLEHQVVHGTIISFRDITAVEEMAEELTGVQQYVDALRAKTHEFMNKLQTLSGLVELKRYQEVKDYIIQTTHQQQKKIHFFKKHIQEPKLTGLLLGKCQQAEETNTLIHFTPGSSIGKLPASYPVNSLVLIIGNLVQNAIEILRENDKGEIIITLLDETENIHVIIEDNGPGIEEENLENVFKRGFTSNGQGRGIGLSLVKYHVDQLLKGSIMVDSSVGEGTAFYLTLPKRNYLPVKEEA</sequence>
<dbReference type="GO" id="GO:0000155">
    <property type="term" value="F:phosphorelay sensor kinase activity"/>
    <property type="evidence" value="ECO:0007669"/>
    <property type="project" value="InterPro"/>
</dbReference>
<dbReference type="Pfam" id="PF17203">
    <property type="entry name" value="sCache_3_2"/>
    <property type="match status" value="1"/>
</dbReference>
<dbReference type="RefSeq" id="WP_091273210.1">
    <property type="nucleotide sequence ID" value="NZ_FNDK01000009.1"/>
</dbReference>
<dbReference type="PRINTS" id="PR00344">
    <property type="entry name" value="BCTRLSENSOR"/>
</dbReference>
<keyword evidence="8" id="KW-0547">Nucleotide-binding</keyword>
<dbReference type="EC" id="2.7.13.3" evidence="3"/>
<dbReference type="CDD" id="cd00130">
    <property type="entry name" value="PAS"/>
    <property type="match status" value="1"/>
</dbReference>
<dbReference type="AlphaFoldDB" id="A0A1G8EFR6"/>
<evidence type="ECO:0000256" key="12">
    <source>
        <dbReference type="ARBA" id="ARBA00023012"/>
    </source>
</evidence>
<dbReference type="InterPro" id="IPR036890">
    <property type="entry name" value="HATPase_C_sf"/>
</dbReference>
<comment type="subcellular location">
    <subcellularLocation>
        <location evidence="2">Cell membrane</location>
        <topology evidence="2">Multi-pass membrane protein</topology>
    </subcellularLocation>
</comment>
<keyword evidence="10" id="KW-0067">ATP-binding</keyword>
<dbReference type="Gene3D" id="1.10.287.130">
    <property type="match status" value="1"/>
</dbReference>
<dbReference type="SUPFAM" id="SSF55890">
    <property type="entry name" value="Sporulation response regulatory protein Spo0B"/>
    <property type="match status" value="1"/>
</dbReference>
<reference evidence="16 17" key="1">
    <citation type="submission" date="2016-10" db="EMBL/GenBank/DDBJ databases">
        <authorList>
            <person name="de Groot N.N."/>
        </authorList>
    </citation>
    <scope>NUCLEOTIDE SEQUENCE [LARGE SCALE GENOMIC DNA]</scope>
    <source>
        <strain evidence="16 17">DSM 21632</strain>
    </source>
</reference>
<dbReference type="OrthoDB" id="9792686at2"/>
<keyword evidence="11 14" id="KW-1133">Transmembrane helix</keyword>
<dbReference type="Gene3D" id="3.30.565.10">
    <property type="entry name" value="Histidine kinase-like ATPase, C-terminal domain"/>
    <property type="match status" value="1"/>
</dbReference>
<dbReference type="GO" id="GO:0005524">
    <property type="term" value="F:ATP binding"/>
    <property type="evidence" value="ECO:0007669"/>
    <property type="project" value="UniProtKB-KW"/>
</dbReference>